<dbReference type="EMBL" id="ML179068">
    <property type="protein sequence ID" value="THV03352.1"/>
    <property type="molecule type" value="Genomic_DNA"/>
</dbReference>
<proteinExistence type="predicted"/>
<dbReference type="AlphaFoldDB" id="A0A4S8MKV9"/>
<organism evidence="1 2">
    <name type="scientific">Dendrothele bispora (strain CBS 962.96)</name>
    <dbReference type="NCBI Taxonomy" id="1314807"/>
    <lineage>
        <taxon>Eukaryota</taxon>
        <taxon>Fungi</taxon>
        <taxon>Dikarya</taxon>
        <taxon>Basidiomycota</taxon>
        <taxon>Agaricomycotina</taxon>
        <taxon>Agaricomycetes</taxon>
        <taxon>Agaricomycetidae</taxon>
        <taxon>Agaricales</taxon>
        <taxon>Agaricales incertae sedis</taxon>
        <taxon>Dendrothele</taxon>
    </lineage>
</organism>
<dbReference type="Proteomes" id="UP000297245">
    <property type="component" value="Unassembled WGS sequence"/>
</dbReference>
<protein>
    <submittedName>
        <fullName evidence="1">Uncharacterized protein</fullName>
    </submittedName>
</protein>
<sequence>MMMLHRAVRSQTHLLRPTKTFYRCKTDYNVTLHNNILYIPKDLAEALGWRKDQGHHVTELSLCGIQPEFFAITPAGTRSELLARGTVESFMQRNMKTILEDLKESDQ</sequence>
<keyword evidence="2" id="KW-1185">Reference proteome</keyword>
<name>A0A4S8MKV9_DENBC</name>
<reference evidence="1 2" key="1">
    <citation type="journal article" date="2019" name="Nat. Ecol. Evol.">
        <title>Megaphylogeny resolves global patterns of mushroom evolution.</title>
        <authorList>
            <person name="Varga T."/>
            <person name="Krizsan K."/>
            <person name="Foldi C."/>
            <person name="Dima B."/>
            <person name="Sanchez-Garcia M."/>
            <person name="Sanchez-Ramirez S."/>
            <person name="Szollosi G.J."/>
            <person name="Szarkandi J.G."/>
            <person name="Papp V."/>
            <person name="Albert L."/>
            <person name="Andreopoulos W."/>
            <person name="Angelini C."/>
            <person name="Antonin V."/>
            <person name="Barry K.W."/>
            <person name="Bougher N.L."/>
            <person name="Buchanan P."/>
            <person name="Buyck B."/>
            <person name="Bense V."/>
            <person name="Catcheside P."/>
            <person name="Chovatia M."/>
            <person name="Cooper J."/>
            <person name="Damon W."/>
            <person name="Desjardin D."/>
            <person name="Finy P."/>
            <person name="Geml J."/>
            <person name="Haridas S."/>
            <person name="Hughes K."/>
            <person name="Justo A."/>
            <person name="Karasinski D."/>
            <person name="Kautmanova I."/>
            <person name="Kiss B."/>
            <person name="Kocsube S."/>
            <person name="Kotiranta H."/>
            <person name="LaButti K.M."/>
            <person name="Lechner B.E."/>
            <person name="Liimatainen K."/>
            <person name="Lipzen A."/>
            <person name="Lukacs Z."/>
            <person name="Mihaltcheva S."/>
            <person name="Morgado L.N."/>
            <person name="Niskanen T."/>
            <person name="Noordeloos M.E."/>
            <person name="Ohm R.A."/>
            <person name="Ortiz-Santana B."/>
            <person name="Ovrebo C."/>
            <person name="Racz N."/>
            <person name="Riley R."/>
            <person name="Savchenko A."/>
            <person name="Shiryaev A."/>
            <person name="Soop K."/>
            <person name="Spirin V."/>
            <person name="Szebenyi C."/>
            <person name="Tomsovsky M."/>
            <person name="Tulloss R.E."/>
            <person name="Uehling J."/>
            <person name="Grigoriev I.V."/>
            <person name="Vagvolgyi C."/>
            <person name="Papp T."/>
            <person name="Martin F.M."/>
            <person name="Miettinen O."/>
            <person name="Hibbett D.S."/>
            <person name="Nagy L.G."/>
        </authorList>
    </citation>
    <scope>NUCLEOTIDE SEQUENCE [LARGE SCALE GENOMIC DNA]</scope>
    <source>
        <strain evidence="1 2">CBS 962.96</strain>
    </source>
</reference>
<evidence type="ECO:0000313" key="2">
    <source>
        <dbReference type="Proteomes" id="UP000297245"/>
    </source>
</evidence>
<dbReference type="OrthoDB" id="3236701at2759"/>
<accession>A0A4S8MKV9</accession>
<gene>
    <name evidence="1" type="ORF">K435DRAFT_748041</name>
</gene>
<evidence type="ECO:0000313" key="1">
    <source>
        <dbReference type="EMBL" id="THV03352.1"/>
    </source>
</evidence>